<organism evidence="11 12">
    <name type="scientific">Pontibacter cellulosilyticus</name>
    <dbReference type="NCBI Taxonomy" id="1720253"/>
    <lineage>
        <taxon>Bacteria</taxon>
        <taxon>Pseudomonadati</taxon>
        <taxon>Bacteroidota</taxon>
        <taxon>Cytophagia</taxon>
        <taxon>Cytophagales</taxon>
        <taxon>Hymenobacteraceae</taxon>
        <taxon>Pontibacter</taxon>
    </lineage>
</organism>
<feature type="domain" description="Outer membrane protein beta-barrel" evidence="10">
    <location>
        <begin position="387"/>
        <end position="773"/>
    </location>
</feature>
<dbReference type="SUPFAM" id="SSF56935">
    <property type="entry name" value="Porins"/>
    <property type="match status" value="1"/>
</dbReference>
<feature type="domain" description="TonB-dependent receptor plug" evidence="9">
    <location>
        <begin position="148"/>
        <end position="237"/>
    </location>
</feature>
<keyword evidence="4" id="KW-0812">Transmembrane</keyword>
<dbReference type="GO" id="GO:0015344">
    <property type="term" value="F:siderophore uptake transmembrane transporter activity"/>
    <property type="evidence" value="ECO:0007669"/>
    <property type="project" value="TreeGrafter"/>
</dbReference>
<dbReference type="InterPro" id="IPR037066">
    <property type="entry name" value="Plug_dom_sf"/>
</dbReference>
<keyword evidence="7" id="KW-0998">Cell outer membrane</keyword>
<keyword evidence="6" id="KW-0472">Membrane</keyword>
<evidence type="ECO:0000256" key="4">
    <source>
        <dbReference type="ARBA" id="ARBA00022692"/>
    </source>
</evidence>
<keyword evidence="5 8" id="KW-0732">Signal</keyword>
<proteinExistence type="predicted"/>
<comment type="caution">
    <text evidence="11">The sequence shown here is derived from an EMBL/GenBank/DDBJ whole genome shotgun (WGS) entry which is preliminary data.</text>
</comment>
<dbReference type="EMBL" id="JACRVF010000001">
    <property type="protein sequence ID" value="MBC5992404.1"/>
    <property type="molecule type" value="Genomic_DNA"/>
</dbReference>
<accession>A0A923N5A2</accession>
<dbReference type="PANTHER" id="PTHR30069:SF29">
    <property type="entry name" value="HEMOGLOBIN AND HEMOGLOBIN-HAPTOGLOBIN-BINDING PROTEIN 1-RELATED"/>
    <property type="match status" value="1"/>
</dbReference>
<dbReference type="InterPro" id="IPR041700">
    <property type="entry name" value="OMP_b-brl_3"/>
</dbReference>
<evidence type="ECO:0000256" key="2">
    <source>
        <dbReference type="ARBA" id="ARBA00022448"/>
    </source>
</evidence>
<evidence type="ECO:0000259" key="9">
    <source>
        <dbReference type="Pfam" id="PF07715"/>
    </source>
</evidence>
<dbReference type="PANTHER" id="PTHR30069">
    <property type="entry name" value="TONB-DEPENDENT OUTER MEMBRANE RECEPTOR"/>
    <property type="match status" value="1"/>
</dbReference>
<protein>
    <submittedName>
        <fullName evidence="11">TonB-dependent receptor</fullName>
    </submittedName>
</protein>
<dbReference type="Proteomes" id="UP000603640">
    <property type="component" value="Unassembled WGS sequence"/>
</dbReference>
<dbReference type="GO" id="GO:0044718">
    <property type="term" value="P:siderophore transmembrane transport"/>
    <property type="evidence" value="ECO:0007669"/>
    <property type="project" value="TreeGrafter"/>
</dbReference>
<dbReference type="Gene3D" id="2.170.130.10">
    <property type="entry name" value="TonB-dependent receptor, plug domain"/>
    <property type="match status" value="1"/>
</dbReference>
<dbReference type="Gene3D" id="2.40.170.20">
    <property type="entry name" value="TonB-dependent receptor, beta-barrel domain"/>
    <property type="match status" value="1"/>
</dbReference>
<dbReference type="GO" id="GO:0009279">
    <property type="term" value="C:cell outer membrane"/>
    <property type="evidence" value="ECO:0007669"/>
    <property type="project" value="UniProtKB-SubCell"/>
</dbReference>
<evidence type="ECO:0000313" key="12">
    <source>
        <dbReference type="Proteomes" id="UP000603640"/>
    </source>
</evidence>
<sequence>MIKRLLYLLPLTFAAPAIAQAQVSAPLQQSIPQGNARITGTVLDANTKAAVEFATVALLDATTGKVLNGTIVDEKGNFILDKLTAGKYKLQVSFLGYQQKVVDEVILASDKGEVKVDVITLTPDAKQLKEVVITGQKPLIEEKVDRLVYNADQDISTKGGTAADVLRNVPMLTVDGDGNVQMRGSSNIMVLINNRPSSIMAGSVADAVRQIPADVIKSVEVITSPSAKYDAEGTAGVINIITKKNTLQGVTGGGYITPGNVSTIGNANLNYRQKQFGINSSIGTNQFYNNGTTLLERLSYVNNTLLRQSGKTRNRSGFINPALGFDVDLNERNSLGGGVRFNSGYNYVKNDQQVTESRAGDLLSESDVDVVSKSNSLGYDLNLDYLRTFKKPQQEFSILTLYSKFNADNQANQDAFNEDGQLTYLQRNLNESQNEELTLQTDYIHPFENKTMLELGAKTIQRFASSDVSYFSEFPQSDRILASDNIFSYNQDVYAGYFTYGFQVKKKLNVKVGARYEQTAINADFKTQKNAFETDYENLIPSVALSYTLKEKHTFRANYTQRIQRPQLFFLNPYEEAVSPNVIQKGNPELDPELTDLYDLSYGTYNNIVSFNLGLFARITDNAITTDPFLRNDTTVITFQNIARNTTYGVNVYGSVKPKKGWTVNSNVNLYHASLNGNNLSNSGWMYNINSSTSIELGKGWVTRFNGSFNSRRVTLQGKMASFYYHNMTLRKEILNKRGGIGINLANPFMKGTRVRNDLQTATFEQMERNINFTRGIRGTLEFRFGKLEQNKAPRRAKKSISNDDALRGQ</sequence>
<evidence type="ECO:0000256" key="5">
    <source>
        <dbReference type="ARBA" id="ARBA00022729"/>
    </source>
</evidence>
<dbReference type="SUPFAM" id="SSF49464">
    <property type="entry name" value="Carboxypeptidase regulatory domain-like"/>
    <property type="match status" value="1"/>
</dbReference>
<keyword evidence="2" id="KW-0813">Transport</keyword>
<keyword evidence="3" id="KW-1134">Transmembrane beta strand</keyword>
<evidence type="ECO:0000313" key="11">
    <source>
        <dbReference type="EMBL" id="MBC5992404.1"/>
    </source>
</evidence>
<name>A0A923N5A2_9BACT</name>
<gene>
    <name evidence="11" type="ORF">H8S84_06090</name>
</gene>
<dbReference type="Gene3D" id="2.60.40.1120">
    <property type="entry name" value="Carboxypeptidase-like, regulatory domain"/>
    <property type="match status" value="1"/>
</dbReference>
<evidence type="ECO:0000259" key="10">
    <source>
        <dbReference type="Pfam" id="PF14905"/>
    </source>
</evidence>
<dbReference type="InterPro" id="IPR008969">
    <property type="entry name" value="CarboxyPept-like_regulatory"/>
</dbReference>
<dbReference type="InterPro" id="IPR039426">
    <property type="entry name" value="TonB-dep_rcpt-like"/>
</dbReference>
<evidence type="ECO:0000256" key="7">
    <source>
        <dbReference type="ARBA" id="ARBA00023237"/>
    </source>
</evidence>
<dbReference type="Pfam" id="PF14905">
    <property type="entry name" value="OMP_b-brl_3"/>
    <property type="match status" value="1"/>
</dbReference>
<feature type="signal peptide" evidence="8">
    <location>
        <begin position="1"/>
        <end position="21"/>
    </location>
</feature>
<evidence type="ECO:0000256" key="6">
    <source>
        <dbReference type="ARBA" id="ARBA00023136"/>
    </source>
</evidence>
<evidence type="ECO:0000256" key="8">
    <source>
        <dbReference type="SAM" id="SignalP"/>
    </source>
</evidence>
<keyword evidence="12" id="KW-1185">Reference proteome</keyword>
<dbReference type="RefSeq" id="WP_187066350.1">
    <property type="nucleotide sequence ID" value="NZ_JACRVF010000001.1"/>
</dbReference>
<dbReference type="InterPro" id="IPR036942">
    <property type="entry name" value="Beta-barrel_TonB_sf"/>
</dbReference>
<dbReference type="Pfam" id="PF07715">
    <property type="entry name" value="Plug"/>
    <property type="match status" value="1"/>
</dbReference>
<feature type="chain" id="PRO_5036771309" evidence="8">
    <location>
        <begin position="22"/>
        <end position="810"/>
    </location>
</feature>
<evidence type="ECO:0000256" key="1">
    <source>
        <dbReference type="ARBA" id="ARBA00004571"/>
    </source>
</evidence>
<comment type="subcellular location">
    <subcellularLocation>
        <location evidence="1">Cell outer membrane</location>
        <topology evidence="1">Multi-pass membrane protein</topology>
    </subcellularLocation>
</comment>
<keyword evidence="11" id="KW-0675">Receptor</keyword>
<dbReference type="Pfam" id="PF13620">
    <property type="entry name" value="CarboxypepD_reg"/>
    <property type="match status" value="1"/>
</dbReference>
<evidence type="ECO:0000256" key="3">
    <source>
        <dbReference type="ARBA" id="ARBA00022452"/>
    </source>
</evidence>
<dbReference type="AlphaFoldDB" id="A0A923N5A2"/>
<reference evidence="11" key="1">
    <citation type="submission" date="2020-08" db="EMBL/GenBank/DDBJ databases">
        <title>Pontibacter sp. SD6 16S ribosomal RNA gene Genome sequencing and assembly.</title>
        <authorList>
            <person name="Kang M."/>
        </authorList>
    </citation>
    <scope>NUCLEOTIDE SEQUENCE</scope>
    <source>
        <strain evidence="11">SD6</strain>
    </source>
</reference>
<dbReference type="InterPro" id="IPR012910">
    <property type="entry name" value="Plug_dom"/>
</dbReference>